<dbReference type="CDD" id="cd04196">
    <property type="entry name" value="GT_2_like_d"/>
    <property type="match status" value="1"/>
</dbReference>
<accession>A0AAW5BVQ0</accession>
<evidence type="ECO:0000313" key="3">
    <source>
        <dbReference type="EMBL" id="NSJ48397.1"/>
    </source>
</evidence>
<evidence type="ECO:0000313" key="4">
    <source>
        <dbReference type="Proteomes" id="UP000669239"/>
    </source>
</evidence>
<protein>
    <submittedName>
        <fullName evidence="2">Glycosyltransferase family 2 protein</fullName>
    </submittedName>
</protein>
<name>A0AAW5BVQ0_9FIRM</name>
<dbReference type="AlphaFoldDB" id="A0AAW5BVQ0"/>
<organism evidence="2 5">
    <name type="scientific">Enterocloster aldenensis</name>
    <dbReference type="NCBI Taxonomy" id="358742"/>
    <lineage>
        <taxon>Bacteria</taxon>
        <taxon>Bacillati</taxon>
        <taxon>Bacillota</taxon>
        <taxon>Clostridia</taxon>
        <taxon>Lachnospirales</taxon>
        <taxon>Lachnospiraceae</taxon>
        <taxon>Enterocloster</taxon>
    </lineage>
</organism>
<dbReference type="Proteomes" id="UP000669239">
    <property type="component" value="Unassembled WGS sequence"/>
</dbReference>
<dbReference type="SUPFAM" id="SSF53448">
    <property type="entry name" value="Nucleotide-diphospho-sugar transferases"/>
    <property type="match status" value="1"/>
</dbReference>
<feature type="domain" description="Glycosyltransferase 2-like" evidence="1">
    <location>
        <begin position="7"/>
        <end position="76"/>
    </location>
</feature>
<dbReference type="EMBL" id="JAKNGE010000001">
    <property type="protein sequence ID" value="MCG4743948.1"/>
    <property type="molecule type" value="Genomic_DNA"/>
</dbReference>
<dbReference type="Pfam" id="PF00535">
    <property type="entry name" value="Glycos_transf_2"/>
    <property type="match status" value="1"/>
</dbReference>
<keyword evidence="4" id="KW-1185">Reference proteome</keyword>
<sequence length="344" mass="38121">MDRGITVLAAAYNGRDYIEEQMDSILAQGQGGILLVVSDDGSSDGTGVLLDRYGLKHRDRVLILHRRTGSGGAAAHFLGLLKMMASLAAGKGKAAWEDDYDLTPEQGERLIRAASSDYFMLSDQDDVWLPCKAQMLLRKMQELEGSASKGRLPVLVHSDLKVVDEHLGEIAPSFFRYQKISPERTSLPQLLVQNNVTGGAVMMNRAMLPYLEQLPRVCLMHDAWLALLASCFGRIGWVGQPLYLYRQHRDNTLGAEKGDSLKGAGARIKDGGRAKENYRLMFGQAGCLLALFHDELDPGQREILSAFTELPRKSRLGKILLMMRYGFTKNTALRTIGQMLFMGD</sequence>
<dbReference type="Proteomes" id="UP001299608">
    <property type="component" value="Unassembled WGS sequence"/>
</dbReference>
<reference evidence="3 4" key="1">
    <citation type="journal article" date="2020" name="Cell Host Microbe">
        <title>Functional and Genomic Variation between Human-Derived Isolates of Lachnospiraceae Reveals Inter- and Intra-Species Diversity.</title>
        <authorList>
            <person name="Sorbara M.T."/>
            <person name="Littmann E.R."/>
            <person name="Fontana E."/>
            <person name="Moody T.U."/>
            <person name="Kohout C.E."/>
            <person name="Gjonbalaj M."/>
            <person name="Eaton V."/>
            <person name="Seok R."/>
            <person name="Leiner I.M."/>
            <person name="Pamer E.G."/>
        </authorList>
    </citation>
    <scope>NUCLEOTIDE SEQUENCE [LARGE SCALE GENOMIC DNA]</scope>
    <source>
        <strain evidence="3 4">MSK.1.17</strain>
    </source>
</reference>
<proteinExistence type="predicted"/>
<dbReference type="InterPro" id="IPR001173">
    <property type="entry name" value="Glyco_trans_2-like"/>
</dbReference>
<dbReference type="EMBL" id="JAAITT010000007">
    <property type="protein sequence ID" value="NSJ48397.1"/>
    <property type="molecule type" value="Genomic_DNA"/>
</dbReference>
<dbReference type="InterPro" id="IPR029044">
    <property type="entry name" value="Nucleotide-diphossugar_trans"/>
</dbReference>
<dbReference type="Gene3D" id="3.90.550.10">
    <property type="entry name" value="Spore Coat Polysaccharide Biosynthesis Protein SpsA, Chain A"/>
    <property type="match status" value="2"/>
</dbReference>
<dbReference type="GO" id="GO:0016758">
    <property type="term" value="F:hexosyltransferase activity"/>
    <property type="evidence" value="ECO:0007669"/>
    <property type="project" value="UniProtKB-ARBA"/>
</dbReference>
<evidence type="ECO:0000259" key="1">
    <source>
        <dbReference type="Pfam" id="PF00535"/>
    </source>
</evidence>
<dbReference type="RefSeq" id="WP_165641827.1">
    <property type="nucleotide sequence ID" value="NZ_BAABZL010000001.1"/>
</dbReference>
<evidence type="ECO:0000313" key="2">
    <source>
        <dbReference type="EMBL" id="MCG4743948.1"/>
    </source>
</evidence>
<dbReference type="GeneID" id="97204184"/>
<evidence type="ECO:0000313" key="5">
    <source>
        <dbReference type="Proteomes" id="UP001299608"/>
    </source>
</evidence>
<reference evidence="2" key="3">
    <citation type="submission" date="2022-01" db="EMBL/GenBank/DDBJ databases">
        <title>Collection of gut derived symbiotic bacterial strains cultured from healthy donors.</title>
        <authorList>
            <person name="Lin H."/>
            <person name="Kohout C."/>
            <person name="Waligurski E."/>
            <person name="Pamer E.G."/>
        </authorList>
    </citation>
    <scope>NUCLEOTIDE SEQUENCE</scope>
    <source>
        <strain evidence="2">DFI.6.55</strain>
    </source>
</reference>
<reference evidence="3" key="2">
    <citation type="submission" date="2020-02" db="EMBL/GenBank/DDBJ databases">
        <authorList>
            <person name="Littmann E."/>
            <person name="Sorbara M."/>
        </authorList>
    </citation>
    <scope>NUCLEOTIDE SEQUENCE</scope>
    <source>
        <strain evidence="3">MSK.1.17</strain>
    </source>
</reference>
<dbReference type="PANTHER" id="PTHR22916">
    <property type="entry name" value="GLYCOSYLTRANSFERASE"/>
    <property type="match status" value="1"/>
</dbReference>
<comment type="caution">
    <text evidence="2">The sequence shown here is derived from an EMBL/GenBank/DDBJ whole genome shotgun (WGS) entry which is preliminary data.</text>
</comment>
<gene>
    <name evidence="3" type="ORF">G5B36_06755</name>
    <name evidence="2" type="ORF">L0N08_00815</name>
</gene>
<dbReference type="PANTHER" id="PTHR22916:SF3">
    <property type="entry name" value="UDP-GLCNAC:BETAGAL BETA-1,3-N-ACETYLGLUCOSAMINYLTRANSFERASE-LIKE PROTEIN 1"/>
    <property type="match status" value="1"/>
</dbReference>